<sequence length="112" mass="12183">FKCKHRALVSDLVQTLGHLLQEGVNPLERTASDSERRTSKLSCRMALASVELEMGSEDPESSLKPSVTITARRSPQKRGAGRSAALAGVQTRCAKRVKIGFWSSGRRSRGTS</sequence>
<evidence type="ECO:0000256" key="1">
    <source>
        <dbReference type="SAM" id="MobiDB-lite"/>
    </source>
</evidence>
<gene>
    <name evidence="2" type="primary">Nfu_g_1_015573</name>
</gene>
<accession>A0A1A8P6C7</accession>
<organism evidence="2">
    <name type="scientific">Nothobranchius rachovii</name>
    <name type="common">bluefin notho</name>
    <dbReference type="NCBI Taxonomy" id="451742"/>
    <lineage>
        <taxon>Eukaryota</taxon>
        <taxon>Metazoa</taxon>
        <taxon>Chordata</taxon>
        <taxon>Craniata</taxon>
        <taxon>Vertebrata</taxon>
        <taxon>Euteleostomi</taxon>
        <taxon>Actinopterygii</taxon>
        <taxon>Neopterygii</taxon>
        <taxon>Teleostei</taxon>
        <taxon>Neoteleostei</taxon>
        <taxon>Acanthomorphata</taxon>
        <taxon>Ovalentaria</taxon>
        <taxon>Atherinomorphae</taxon>
        <taxon>Cyprinodontiformes</taxon>
        <taxon>Nothobranchiidae</taxon>
        <taxon>Nothobranchius</taxon>
    </lineage>
</organism>
<feature type="compositionally biased region" description="Polar residues" evidence="1">
    <location>
        <begin position="63"/>
        <end position="73"/>
    </location>
</feature>
<feature type="region of interest" description="Disordered" evidence="1">
    <location>
        <begin position="53"/>
        <end position="87"/>
    </location>
</feature>
<name>A0A1A8P6C7_9TELE</name>
<protein>
    <submittedName>
        <fullName evidence="2">Uncharacterized protein</fullName>
    </submittedName>
</protein>
<dbReference type="AlphaFoldDB" id="A0A1A8P6C7"/>
<reference evidence="2" key="2">
    <citation type="submission" date="2016-06" db="EMBL/GenBank/DDBJ databases">
        <title>The genome of a short-lived fish provides insights into sex chromosome evolution and the genetic control of aging.</title>
        <authorList>
            <person name="Reichwald K."/>
            <person name="Felder M."/>
            <person name="Petzold A."/>
            <person name="Koch P."/>
            <person name="Groth M."/>
            <person name="Platzer M."/>
        </authorList>
    </citation>
    <scope>NUCLEOTIDE SEQUENCE</scope>
    <source>
        <tissue evidence="2">Brain</tissue>
    </source>
</reference>
<feature type="non-terminal residue" evidence="2">
    <location>
        <position position="112"/>
    </location>
</feature>
<feature type="non-terminal residue" evidence="2">
    <location>
        <position position="1"/>
    </location>
</feature>
<proteinExistence type="predicted"/>
<reference evidence="2" key="1">
    <citation type="submission" date="2016-05" db="EMBL/GenBank/DDBJ databases">
        <authorList>
            <person name="Lavstsen T."/>
            <person name="Jespersen J.S."/>
        </authorList>
    </citation>
    <scope>NUCLEOTIDE SEQUENCE</scope>
    <source>
        <tissue evidence="2">Brain</tissue>
    </source>
</reference>
<dbReference type="EMBL" id="HAEH01005450">
    <property type="protein sequence ID" value="SBR76552.1"/>
    <property type="molecule type" value="Transcribed_RNA"/>
</dbReference>
<evidence type="ECO:0000313" key="2">
    <source>
        <dbReference type="EMBL" id="SBR76552.1"/>
    </source>
</evidence>